<dbReference type="Gene3D" id="2.60.40.10">
    <property type="entry name" value="Immunoglobulins"/>
    <property type="match status" value="1"/>
</dbReference>
<dbReference type="InterPro" id="IPR008928">
    <property type="entry name" value="6-hairpin_glycosidase_sf"/>
</dbReference>
<keyword evidence="3 8" id="KW-0378">Hydrolase</keyword>
<comment type="caution">
    <text evidence="8">The sequence shown here is derived from an EMBL/GenBank/DDBJ whole genome shotgun (WGS) entry which is preliminary data.</text>
</comment>
<dbReference type="InterPro" id="IPR008902">
    <property type="entry name" value="Rhamnosid_concanavalin"/>
</dbReference>
<accession>A0ABV2T1C9</accession>
<dbReference type="InterPro" id="IPR012341">
    <property type="entry name" value="6hp_glycosidase-like_sf"/>
</dbReference>
<keyword evidence="9" id="KW-1185">Reference proteome</keyword>
<name>A0ABV2T1C9_9BACT</name>
<dbReference type="InterPro" id="IPR016007">
    <property type="entry name" value="Alpha_rhamnosid"/>
</dbReference>
<gene>
    <name evidence="8" type="ORF">ABR189_05640</name>
</gene>
<dbReference type="InterPro" id="IPR013783">
    <property type="entry name" value="Ig-like_fold"/>
</dbReference>
<dbReference type="Pfam" id="PF25788">
    <property type="entry name" value="Ig_Rha78A_N"/>
    <property type="match status" value="1"/>
</dbReference>
<dbReference type="Gene3D" id="2.60.120.260">
    <property type="entry name" value="Galactose-binding domain-like"/>
    <property type="match status" value="2"/>
</dbReference>
<dbReference type="Proteomes" id="UP001549749">
    <property type="component" value="Unassembled WGS sequence"/>
</dbReference>
<dbReference type="PANTHER" id="PTHR33307:SF6">
    <property type="entry name" value="ALPHA-RHAMNOSIDASE (EUROFUNG)-RELATED"/>
    <property type="match status" value="1"/>
</dbReference>
<feature type="domain" description="Alpha-L-rhamnosidase six-hairpin glycosidase" evidence="6">
    <location>
        <begin position="463"/>
        <end position="788"/>
    </location>
</feature>
<evidence type="ECO:0000256" key="2">
    <source>
        <dbReference type="ARBA" id="ARBA00012652"/>
    </source>
</evidence>
<protein>
    <recommendedName>
        <fullName evidence="2">alpha-L-rhamnosidase</fullName>
        <ecNumber evidence="2">3.2.1.40</ecNumber>
    </recommendedName>
</protein>
<proteinExistence type="predicted"/>
<dbReference type="Pfam" id="PF17390">
    <property type="entry name" value="Bac_rhamnosid_C"/>
    <property type="match status" value="1"/>
</dbReference>
<evidence type="ECO:0000256" key="1">
    <source>
        <dbReference type="ARBA" id="ARBA00001445"/>
    </source>
</evidence>
<dbReference type="InterPro" id="IPR035398">
    <property type="entry name" value="Bac_rhamnosid_C"/>
</dbReference>
<dbReference type="Pfam" id="PF17389">
    <property type="entry name" value="Bac_rhamnosid6H"/>
    <property type="match status" value="1"/>
</dbReference>
<dbReference type="SUPFAM" id="SSF48208">
    <property type="entry name" value="Six-hairpin glycosidases"/>
    <property type="match status" value="1"/>
</dbReference>
<evidence type="ECO:0000256" key="3">
    <source>
        <dbReference type="ARBA" id="ARBA00022801"/>
    </source>
</evidence>
<dbReference type="Pfam" id="PF05592">
    <property type="entry name" value="Bac_rhamnosid"/>
    <property type="match status" value="1"/>
</dbReference>
<evidence type="ECO:0000313" key="8">
    <source>
        <dbReference type="EMBL" id="MET6996837.1"/>
    </source>
</evidence>
<dbReference type="EMBL" id="JBEXAC010000001">
    <property type="protein sequence ID" value="MET6996837.1"/>
    <property type="molecule type" value="Genomic_DNA"/>
</dbReference>
<comment type="catalytic activity">
    <reaction evidence="1">
        <text>Hydrolysis of terminal non-reducing alpha-L-rhamnose residues in alpha-L-rhamnosides.</text>
        <dbReference type="EC" id="3.2.1.40"/>
    </reaction>
</comment>
<dbReference type="GO" id="GO:0016787">
    <property type="term" value="F:hydrolase activity"/>
    <property type="evidence" value="ECO:0007669"/>
    <property type="project" value="UniProtKB-KW"/>
</dbReference>
<dbReference type="InterPro" id="IPR013737">
    <property type="entry name" value="Bac_rhamnosid_N"/>
</dbReference>
<dbReference type="RefSeq" id="WP_354659478.1">
    <property type="nucleotide sequence ID" value="NZ_JBEXAC010000001.1"/>
</dbReference>
<feature type="domain" description="Alpha-L-rhamnosidase concanavalin-like" evidence="4">
    <location>
        <begin position="346"/>
        <end position="457"/>
    </location>
</feature>
<feature type="domain" description="Bacterial alpha-L-rhamnosidase N-terminal" evidence="5">
    <location>
        <begin position="165"/>
        <end position="338"/>
    </location>
</feature>
<dbReference type="Pfam" id="PF08531">
    <property type="entry name" value="Bac_rhamnosid_N"/>
    <property type="match status" value="1"/>
</dbReference>
<dbReference type="EC" id="3.2.1.40" evidence="2"/>
<dbReference type="PIRSF" id="PIRSF010631">
    <property type="entry name" value="A-rhamnsds"/>
    <property type="match status" value="1"/>
</dbReference>
<dbReference type="InterPro" id="IPR035396">
    <property type="entry name" value="Bac_rhamnosid6H"/>
</dbReference>
<dbReference type="PANTHER" id="PTHR33307">
    <property type="entry name" value="ALPHA-RHAMNOSIDASE (EUROFUNG)"/>
    <property type="match status" value="1"/>
</dbReference>
<evidence type="ECO:0000313" key="9">
    <source>
        <dbReference type="Proteomes" id="UP001549749"/>
    </source>
</evidence>
<feature type="domain" description="Alpha-L-rhamnosidase C-terminal" evidence="7">
    <location>
        <begin position="792"/>
        <end position="867"/>
    </location>
</feature>
<reference evidence="8 9" key="1">
    <citation type="submission" date="2024-06" db="EMBL/GenBank/DDBJ databases">
        <title>Chitinophaga defluvii sp. nov., isolated from municipal sewage.</title>
        <authorList>
            <person name="Zhang L."/>
        </authorList>
    </citation>
    <scope>NUCLEOTIDE SEQUENCE [LARGE SCALE GENOMIC DNA]</scope>
    <source>
        <strain evidence="8 9">H8</strain>
    </source>
</reference>
<dbReference type="Gene3D" id="1.50.10.10">
    <property type="match status" value="1"/>
</dbReference>
<sequence length="887" mass="99900">MNTLLLLWLGITSQPKAMPLPLPEPVRLQCEYLVNPLGIDAAHPRLAWQLEDNRQSAVQTAWQLSVGTDSLSVAAGKGNSWQTGKTLSDQQRVVYAGKPLQPFTKYYWRVTLWDKDGKPSTGSAVASFETGMMREENWKGFWISDSRDVNEKKAPYFRKQIRLNKPVKSARAYIAAGGLYELYINGANIGDQRLNPMMTRYDRRTLYLTYDVTPQLRNGDNTIGVLLGNGWYNHQPATEGWYFNAAPWRNRPTYCLNLRVTYEDGTVETISTDKTWKTSFGGLVYSNIYTADHYDARQEQEGWNKNGFDDAKWKEVVYRSAPSPHIVAQAMQPIRYVETIHPKSVKKINDTVYLFDLGRNIAGVSRITVSGKAGTTLRLKHTERLDKNGRADMSNIGLYHHPTDASDPFQVDFFTLSGKGTESFTTLFGYKGFQYVEVSADAPVELNAQSITGYFMHSDVPPVGKISSSNPVLDKIWWANNNSYLSNLYGYPTDCPQREKNGWTGDANIAIETGLYSFDGITVYEKWMADHRDEQLPNGVLPAIIPTSGWGYEWANGPDWTSTIAIIPWNIYLFYGDTKILEDNYDNLRRYVNYIQTISPDGLTTWGLGDWVPVKSVANMELTSSAFYFTDASILAKIAKVLGREDDYRTYKALAQKIKAAINKKFLNTTTGIYASGLQTEQSVPLHQGLVPEELKSKVVEQLAKRVAADNYHLDVGILGAKAILNALSENGYADVAYTLAAQETYPSWGWWIVNGATTFYENWKIDAARDISMNHVMFGEVAAWLYKGPGGIKPDPRQPGFRNVLLQPHFVKGLDHFEARHTSPYGEIVSSWKREGGAVMYEVTIPPNATGEVFMQPGQKWYEKEKQLNTAGTVKLKAGHYQFVIL</sequence>
<organism evidence="8 9">
    <name type="scientific">Chitinophaga defluvii</name>
    <dbReference type="NCBI Taxonomy" id="3163343"/>
    <lineage>
        <taxon>Bacteria</taxon>
        <taxon>Pseudomonadati</taxon>
        <taxon>Bacteroidota</taxon>
        <taxon>Chitinophagia</taxon>
        <taxon>Chitinophagales</taxon>
        <taxon>Chitinophagaceae</taxon>
        <taxon>Chitinophaga</taxon>
    </lineage>
</organism>
<evidence type="ECO:0000259" key="6">
    <source>
        <dbReference type="Pfam" id="PF17389"/>
    </source>
</evidence>
<evidence type="ECO:0000259" key="4">
    <source>
        <dbReference type="Pfam" id="PF05592"/>
    </source>
</evidence>
<evidence type="ECO:0000259" key="5">
    <source>
        <dbReference type="Pfam" id="PF08531"/>
    </source>
</evidence>
<dbReference type="Gene3D" id="2.60.420.10">
    <property type="entry name" value="Maltose phosphorylase, domain 3"/>
    <property type="match status" value="1"/>
</dbReference>
<evidence type="ECO:0000259" key="7">
    <source>
        <dbReference type="Pfam" id="PF17390"/>
    </source>
</evidence>